<protein>
    <submittedName>
        <fullName evidence="1">Uncharacterized protein</fullName>
    </submittedName>
</protein>
<dbReference type="Proteomes" id="UP000276133">
    <property type="component" value="Unassembled WGS sequence"/>
</dbReference>
<name>A0A3M7SFH3_BRAPC</name>
<gene>
    <name evidence="1" type="ORF">BpHYR1_000165</name>
</gene>
<feature type="non-terminal residue" evidence="1">
    <location>
        <position position="1"/>
    </location>
</feature>
<keyword evidence="2" id="KW-1185">Reference proteome</keyword>
<accession>A0A3M7SFH3</accession>
<comment type="caution">
    <text evidence="1">The sequence shown here is derived from an EMBL/GenBank/DDBJ whole genome shotgun (WGS) entry which is preliminary data.</text>
</comment>
<reference evidence="1 2" key="1">
    <citation type="journal article" date="2018" name="Sci. Rep.">
        <title>Genomic signatures of local adaptation to the degree of environmental predictability in rotifers.</title>
        <authorList>
            <person name="Franch-Gras L."/>
            <person name="Hahn C."/>
            <person name="Garcia-Roger E.M."/>
            <person name="Carmona M.J."/>
            <person name="Serra M."/>
            <person name="Gomez A."/>
        </authorList>
    </citation>
    <scope>NUCLEOTIDE SEQUENCE [LARGE SCALE GENOMIC DNA]</scope>
    <source>
        <strain evidence="1">HYR1</strain>
    </source>
</reference>
<proteinExistence type="predicted"/>
<dbReference type="EMBL" id="REGN01001498">
    <property type="protein sequence ID" value="RNA34318.1"/>
    <property type="molecule type" value="Genomic_DNA"/>
</dbReference>
<dbReference type="AlphaFoldDB" id="A0A3M7SFH3"/>
<evidence type="ECO:0000313" key="2">
    <source>
        <dbReference type="Proteomes" id="UP000276133"/>
    </source>
</evidence>
<evidence type="ECO:0000313" key="1">
    <source>
        <dbReference type="EMBL" id="RNA34318.1"/>
    </source>
</evidence>
<organism evidence="1 2">
    <name type="scientific">Brachionus plicatilis</name>
    <name type="common">Marine rotifer</name>
    <name type="synonym">Brachionus muelleri</name>
    <dbReference type="NCBI Taxonomy" id="10195"/>
    <lineage>
        <taxon>Eukaryota</taxon>
        <taxon>Metazoa</taxon>
        <taxon>Spiralia</taxon>
        <taxon>Gnathifera</taxon>
        <taxon>Rotifera</taxon>
        <taxon>Eurotatoria</taxon>
        <taxon>Monogononta</taxon>
        <taxon>Pseudotrocha</taxon>
        <taxon>Ploima</taxon>
        <taxon>Brachionidae</taxon>
        <taxon>Brachionus</taxon>
    </lineage>
</organism>
<sequence length="68" mass="7544">VNATVSNDIETITALLTPQTILSKSVIEKDSTVTLMSRSESRKKRTPRDANVKVLIKKTTSSLEKNKQ</sequence>